<protein>
    <submittedName>
        <fullName evidence="1">HXXXD-type acyl-transferase family protein</fullName>
    </submittedName>
</protein>
<dbReference type="EMBL" id="BKCP01004528">
    <property type="protein sequence ID" value="GER31967.1"/>
    <property type="molecule type" value="Genomic_DNA"/>
</dbReference>
<reference evidence="2" key="1">
    <citation type="journal article" date="2019" name="Curr. Biol.">
        <title>Genome Sequence of Striga asiatica Provides Insight into the Evolution of Plant Parasitism.</title>
        <authorList>
            <person name="Yoshida S."/>
            <person name="Kim S."/>
            <person name="Wafula E.K."/>
            <person name="Tanskanen J."/>
            <person name="Kim Y.M."/>
            <person name="Honaas L."/>
            <person name="Yang Z."/>
            <person name="Spallek T."/>
            <person name="Conn C.E."/>
            <person name="Ichihashi Y."/>
            <person name="Cheong K."/>
            <person name="Cui S."/>
            <person name="Der J.P."/>
            <person name="Gundlach H."/>
            <person name="Jiao Y."/>
            <person name="Hori C."/>
            <person name="Ishida J.K."/>
            <person name="Kasahara H."/>
            <person name="Kiba T."/>
            <person name="Kim M.S."/>
            <person name="Koo N."/>
            <person name="Laohavisit A."/>
            <person name="Lee Y.H."/>
            <person name="Lumba S."/>
            <person name="McCourt P."/>
            <person name="Mortimer J.C."/>
            <person name="Mutuku J.M."/>
            <person name="Nomura T."/>
            <person name="Sasaki-Sekimoto Y."/>
            <person name="Seto Y."/>
            <person name="Wang Y."/>
            <person name="Wakatake T."/>
            <person name="Sakakibara H."/>
            <person name="Demura T."/>
            <person name="Yamaguchi S."/>
            <person name="Yoneyama K."/>
            <person name="Manabe R.I."/>
            <person name="Nelson D.C."/>
            <person name="Schulman A.H."/>
            <person name="Timko M.P."/>
            <person name="dePamphilis C.W."/>
            <person name="Choi D."/>
            <person name="Shirasu K."/>
        </authorList>
    </citation>
    <scope>NUCLEOTIDE SEQUENCE [LARGE SCALE GENOMIC DNA]</scope>
    <source>
        <strain evidence="2">cv. UVA1</strain>
    </source>
</reference>
<organism evidence="1 2">
    <name type="scientific">Striga asiatica</name>
    <name type="common">Asiatic witchweed</name>
    <name type="synonym">Buchnera asiatica</name>
    <dbReference type="NCBI Taxonomy" id="4170"/>
    <lineage>
        <taxon>Eukaryota</taxon>
        <taxon>Viridiplantae</taxon>
        <taxon>Streptophyta</taxon>
        <taxon>Embryophyta</taxon>
        <taxon>Tracheophyta</taxon>
        <taxon>Spermatophyta</taxon>
        <taxon>Magnoliopsida</taxon>
        <taxon>eudicotyledons</taxon>
        <taxon>Gunneridae</taxon>
        <taxon>Pentapetalae</taxon>
        <taxon>asterids</taxon>
        <taxon>lamiids</taxon>
        <taxon>Lamiales</taxon>
        <taxon>Orobanchaceae</taxon>
        <taxon>Buchnereae</taxon>
        <taxon>Striga</taxon>
    </lineage>
</organism>
<proteinExistence type="predicted"/>
<comment type="caution">
    <text evidence="1">The sequence shown here is derived from an EMBL/GenBank/DDBJ whole genome shotgun (WGS) entry which is preliminary data.</text>
</comment>
<keyword evidence="2" id="KW-1185">Reference proteome</keyword>
<dbReference type="Proteomes" id="UP000325081">
    <property type="component" value="Unassembled WGS sequence"/>
</dbReference>
<dbReference type="AlphaFoldDB" id="A0A5A7PI40"/>
<evidence type="ECO:0000313" key="2">
    <source>
        <dbReference type="Proteomes" id="UP000325081"/>
    </source>
</evidence>
<dbReference type="GO" id="GO:0016740">
    <property type="term" value="F:transferase activity"/>
    <property type="evidence" value="ECO:0007669"/>
    <property type="project" value="UniProtKB-KW"/>
</dbReference>
<gene>
    <name evidence="1" type="ORF">STAS_08010</name>
</gene>
<keyword evidence="1" id="KW-0808">Transferase</keyword>
<accession>A0A5A7PI40</accession>
<sequence>MAALQVWSVGPTAVGSFTGNSWPCWRQSSSSSFVLSNEIGQTKIINGSAPDIAGKVSLSNLFFGRPRRDGYISTIVFGALVFPKKWCSVAKLLTTSSLPEMSCSWVEKLAVIPYPDFIYDSRFTINKYRSRDMLS</sequence>
<name>A0A5A7PI40_STRAF</name>
<evidence type="ECO:0000313" key="1">
    <source>
        <dbReference type="EMBL" id="GER31967.1"/>
    </source>
</evidence>